<dbReference type="Proteomes" id="UP000822688">
    <property type="component" value="Chromosome 2"/>
</dbReference>
<sequence>MVRVTVGERSALAVLLRSALIMPNFRWLLEIDCPISSEKTKLGVAVNSLVRYVVLDLRHQPLREPFWTYVAGSCHCHKVMLYFNCGTEVFRVIFSTHWFGILGSWLRLSPPCDPPFTGGSHVLFRPGQVRF</sequence>
<keyword evidence="2" id="KW-1185">Reference proteome</keyword>
<dbReference type="AlphaFoldDB" id="A0A8T0ITH0"/>
<proteinExistence type="predicted"/>
<accession>A0A8T0ITH0</accession>
<dbReference type="EMBL" id="CM026422">
    <property type="protein sequence ID" value="KAG0585673.1"/>
    <property type="molecule type" value="Genomic_DNA"/>
</dbReference>
<evidence type="ECO:0000313" key="2">
    <source>
        <dbReference type="Proteomes" id="UP000822688"/>
    </source>
</evidence>
<protein>
    <submittedName>
        <fullName evidence="1">Uncharacterized protein</fullName>
    </submittedName>
</protein>
<organism evidence="1 2">
    <name type="scientific">Ceratodon purpureus</name>
    <name type="common">Fire moss</name>
    <name type="synonym">Dicranum purpureum</name>
    <dbReference type="NCBI Taxonomy" id="3225"/>
    <lineage>
        <taxon>Eukaryota</taxon>
        <taxon>Viridiplantae</taxon>
        <taxon>Streptophyta</taxon>
        <taxon>Embryophyta</taxon>
        <taxon>Bryophyta</taxon>
        <taxon>Bryophytina</taxon>
        <taxon>Bryopsida</taxon>
        <taxon>Dicranidae</taxon>
        <taxon>Pseudoditrichales</taxon>
        <taxon>Ditrichaceae</taxon>
        <taxon>Ceratodon</taxon>
    </lineage>
</organism>
<evidence type="ECO:0000313" key="1">
    <source>
        <dbReference type="EMBL" id="KAG0585673.1"/>
    </source>
</evidence>
<reference evidence="1" key="1">
    <citation type="submission" date="2020-06" db="EMBL/GenBank/DDBJ databases">
        <title>WGS assembly of Ceratodon purpureus strain R40.</title>
        <authorList>
            <person name="Carey S.B."/>
            <person name="Jenkins J."/>
            <person name="Shu S."/>
            <person name="Lovell J.T."/>
            <person name="Sreedasyam A."/>
            <person name="Maumus F."/>
            <person name="Tiley G.P."/>
            <person name="Fernandez-Pozo N."/>
            <person name="Barry K."/>
            <person name="Chen C."/>
            <person name="Wang M."/>
            <person name="Lipzen A."/>
            <person name="Daum C."/>
            <person name="Saski C.A."/>
            <person name="Payton A.C."/>
            <person name="Mcbreen J.C."/>
            <person name="Conrad R.E."/>
            <person name="Kollar L.M."/>
            <person name="Olsson S."/>
            <person name="Huttunen S."/>
            <person name="Landis J.B."/>
            <person name="Wickett N.J."/>
            <person name="Johnson M.G."/>
            <person name="Rensing S.A."/>
            <person name="Grimwood J."/>
            <person name="Schmutz J."/>
            <person name="Mcdaniel S.F."/>
        </authorList>
    </citation>
    <scope>NUCLEOTIDE SEQUENCE</scope>
    <source>
        <strain evidence="1">R40</strain>
    </source>
</reference>
<gene>
    <name evidence="1" type="ORF">KC19_2G028700</name>
</gene>
<comment type="caution">
    <text evidence="1">The sequence shown here is derived from an EMBL/GenBank/DDBJ whole genome shotgun (WGS) entry which is preliminary data.</text>
</comment>
<name>A0A8T0ITH0_CERPU</name>